<feature type="domain" description="N-acetyltransferase" evidence="3">
    <location>
        <begin position="3"/>
        <end position="152"/>
    </location>
</feature>
<organism evidence="4 5">
    <name type="scientific">Kitasatospora phosalacinea</name>
    <dbReference type="NCBI Taxonomy" id="2065"/>
    <lineage>
        <taxon>Bacteria</taxon>
        <taxon>Bacillati</taxon>
        <taxon>Actinomycetota</taxon>
        <taxon>Actinomycetes</taxon>
        <taxon>Kitasatosporales</taxon>
        <taxon>Streptomycetaceae</taxon>
        <taxon>Kitasatospora</taxon>
    </lineage>
</organism>
<dbReference type="InterPro" id="IPR000182">
    <property type="entry name" value="GNAT_dom"/>
</dbReference>
<protein>
    <submittedName>
        <fullName evidence="4">GNAT family N-acetyltransferase</fullName>
    </submittedName>
</protein>
<keyword evidence="5" id="KW-1185">Reference proteome</keyword>
<accession>A0ABW6GI73</accession>
<dbReference type="Pfam" id="PF00583">
    <property type="entry name" value="Acetyltransf_1"/>
    <property type="match status" value="1"/>
</dbReference>
<evidence type="ECO:0000256" key="2">
    <source>
        <dbReference type="ARBA" id="ARBA00023315"/>
    </source>
</evidence>
<evidence type="ECO:0000256" key="1">
    <source>
        <dbReference type="ARBA" id="ARBA00022679"/>
    </source>
</evidence>
<keyword evidence="1" id="KW-0808">Transferase</keyword>
<dbReference type="Gene3D" id="3.40.630.30">
    <property type="match status" value="1"/>
</dbReference>
<keyword evidence="2" id="KW-0012">Acyltransferase</keyword>
<dbReference type="EMBL" id="JBHYPX010000016">
    <property type="protein sequence ID" value="MFE1352416.1"/>
    <property type="molecule type" value="Genomic_DNA"/>
</dbReference>
<dbReference type="SUPFAM" id="SSF55729">
    <property type="entry name" value="Acyl-CoA N-acyltransferases (Nat)"/>
    <property type="match status" value="1"/>
</dbReference>
<name>A0ABW6GI73_9ACTN</name>
<evidence type="ECO:0000313" key="5">
    <source>
        <dbReference type="Proteomes" id="UP001599542"/>
    </source>
</evidence>
<evidence type="ECO:0000313" key="4">
    <source>
        <dbReference type="EMBL" id="MFE1352416.1"/>
    </source>
</evidence>
<evidence type="ECO:0000259" key="3">
    <source>
        <dbReference type="PROSITE" id="PS51186"/>
    </source>
</evidence>
<gene>
    <name evidence="4" type="ORF">ACFW6T_10550</name>
</gene>
<dbReference type="RefSeq" id="WP_380325272.1">
    <property type="nucleotide sequence ID" value="NZ_JBHYPW010000028.1"/>
</dbReference>
<dbReference type="CDD" id="cd04301">
    <property type="entry name" value="NAT_SF"/>
    <property type="match status" value="1"/>
</dbReference>
<dbReference type="PROSITE" id="PS51186">
    <property type="entry name" value="GNAT"/>
    <property type="match status" value="1"/>
</dbReference>
<dbReference type="InterPro" id="IPR016181">
    <property type="entry name" value="Acyl_CoA_acyltransferase"/>
</dbReference>
<dbReference type="Proteomes" id="UP001599542">
    <property type="component" value="Unassembled WGS sequence"/>
</dbReference>
<dbReference type="InterPro" id="IPR050832">
    <property type="entry name" value="Bact_Acetyltransf"/>
</dbReference>
<reference evidence="4 5" key="1">
    <citation type="submission" date="2024-09" db="EMBL/GenBank/DDBJ databases">
        <title>The Natural Products Discovery Center: Release of the First 8490 Sequenced Strains for Exploring Actinobacteria Biosynthetic Diversity.</title>
        <authorList>
            <person name="Kalkreuter E."/>
            <person name="Kautsar S.A."/>
            <person name="Yang D."/>
            <person name="Bader C.D."/>
            <person name="Teijaro C.N."/>
            <person name="Fluegel L."/>
            <person name="Davis C.M."/>
            <person name="Simpson J.R."/>
            <person name="Lauterbach L."/>
            <person name="Steele A.D."/>
            <person name="Gui C."/>
            <person name="Meng S."/>
            <person name="Li G."/>
            <person name="Viehrig K."/>
            <person name="Ye F."/>
            <person name="Su P."/>
            <person name="Kiefer A.F."/>
            <person name="Nichols A."/>
            <person name="Cepeda A.J."/>
            <person name="Yan W."/>
            <person name="Fan B."/>
            <person name="Jiang Y."/>
            <person name="Adhikari A."/>
            <person name="Zheng C.-J."/>
            <person name="Schuster L."/>
            <person name="Cowan T.M."/>
            <person name="Smanski M.J."/>
            <person name="Chevrette M.G."/>
            <person name="De Carvalho L.P.S."/>
            <person name="Shen B."/>
        </authorList>
    </citation>
    <scope>NUCLEOTIDE SEQUENCE [LARGE SCALE GENOMIC DNA]</scope>
    <source>
        <strain evidence="4 5">NPDC058753</strain>
    </source>
</reference>
<comment type="caution">
    <text evidence="4">The sequence shown here is derived from an EMBL/GenBank/DDBJ whole genome shotgun (WGS) entry which is preliminary data.</text>
</comment>
<proteinExistence type="predicted"/>
<sequence length="172" mass="18502">MPLTVRPAAPADLPHLPALQLAAGQAFHAVGMGAVADHPPPAAAEFAPHQRLGLLWVAADGDRLAGFVLARPLDGCAHVEQVSVHPSYAGRRLGARLIDRAEEWAAEQRMPALTLSTFRSVPWNAPYYLRLGFREVPAAELTPALRELLAEEAAFGLDPADRVCLSRPVRTP</sequence>
<dbReference type="PANTHER" id="PTHR43877">
    <property type="entry name" value="AMINOALKYLPHOSPHONATE N-ACETYLTRANSFERASE-RELATED-RELATED"/>
    <property type="match status" value="1"/>
</dbReference>